<protein>
    <recommendedName>
        <fullName evidence="3">Ig-like domain-containing protein</fullName>
    </recommendedName>
</protein>
<accession>A0A4U8USY9</accession>
<reference evidence="4 5" key="1">
    <citation type="journal article" date="2015" name="Genome Biol.">
        <title>Comparative genomics of Steinernema reveals deeply conserved gene regulatory networks.</title>
        <authorList>
            <person name="Dillman A.R."/>
            <person name="Macchietto M."/>
            <person name="Porter C.F."/>
            <person name="Rogers A."/>
            <person name="Williams B."/>
            <person name="Antoshechkin I."/>
            <person name="Lee M.M."/>
            <person name="Goodwin Z."/>
            <person name="Lu X."/>
            <person name="Lewis E.E."/>
            <person name="Goodrich-Blair H."/>
            <person name="Stock S.P."/>
            <person name="Adams B.J."/>
            <person name="Sternberg P.W."/>
            <person name="Mortazavi A."/>
        </authorList>
    </citation>
    <scope>NUCLEOTIDE SEQUENCE [LARGE SCALE GENOMIC DNA]</scope>
    <source>
        <strain evidence="4 5">ALL</strain>
    </source>
</reference>
<dbReference type="Proteomes" id="UP000298663">
    <property type="component" value="Unassembled WGS sequence"/>
</dbReference>
<dbReference type="InterPro" id="IPR036179">
    <property type="entry name" value="Ig-like_dom_sf"/>
</dbReference>
<evidence type="ECO:0000256" key="1">
    <source>
        <dbReference type="ARBA" id="ARBA00023319"/>
    </source>
</evidence>
<dbReference type="InterPro" id="IPR013106">
    <property type="entry name" value="Ig_V-set"/>
</dbReference>
<proteinExistence type="predicted"/>
<dbReference type="SMART" id="SM00406">
    <property type="entry name" value="IGv"/>
    <property type="match status" value="2"/>
</dbReference>
<dbReference type="InterPro" id="IPR007110">
    <property type="entry name" value="Ig-like_dom"/>
</dbReference>
<dbReference type="STRING" id="34508.A0A4U8USY9"/>
<dbReference type="GO" id="GO:0043025">
    <property type="term" value="C:neuronal cell body"/>
    <property type="evidence" value="ECO:0007669"/>
    <property type="project" value="TreeGrafter"/>
</dbReference>
<dbReference type="Gene3D" id="2.60.40.10">
    <property type="entry name" value="Immunoglobulins"/>
    <property type="match status" value="3"/>
</dbReference>
<dbReference type="Pfam" id="PF13927">
    <property type="entry name" value="Ig_3"/>
    <property type="match status" value="1"/>
</dbReference>
<dbReference type="Pfam" id="PF07686">
    <property type="entry name" value="V-set"/>
    <property type="match status" value="1"/>
</dbReference>
<evidence type="ECO:0000313" key="5">
    <source>
        <dbReference type="Proteomes" id="UP000298663"/>
    </source>
</evidence>
<dbReference type="SMART" id="SM00409">
    <property type="entry name" value="IG"/>
    <property type="match status" value="3"/>
</dbReference>
<keyword evidence="2" id="KW-0732">Signal</keyword>
<dbReference type="InterPro" id="IPR003599">
    <property type="entry name" value="Ig_sub"/>
</dbReference>
<feature type="domain" description="Ig-like" evidence="3">
    <location>
        <begin position="131"/>
        <end position="217"/>
    </location>
</feature>
<name>A0A4U8USY9_STECR</name>
<evidence type="ECO:0000313" key="4">
    <source>
        <dbReference type="EMBL" id="TMS36402.1"/>
    </source>
</evidence>
<dbReference type="InterPro" id="IPR013783">
    <property type="entry name" value="Ig-like_fold"/>
</dbReference>
<dbReference type="SUPFAM" id="SSF48726">
    <property type="entry name" value="Immunoglobulin"/>
    <property type="match status" value="3"/>
</dbReference>
<keyword evidence="1" id="KW-0393">Immunoglobulin domain</keyword>
<keyword evidence="5" id="KW-1185">Reference proteome</keyword>
<dbReference type="SMART" id="SM00408">
    <property type="entry name" value="IGc2"/>
    <property type="match status" value="3"/>
</dbReference>
<dbReference type="GO" id="GO:0030424">
    <property type="term" value="C:axon"/>
    <property type="evidence" value="ECO:0007669"/>
    <property type="project" value="TreeGrafter"/>
</dbReference>
<feature type="domain" description="Ig-like" evidence="3">
    <location>
        <begin position="8"/>
        <end position="115"/>
    </location>
</feature>
<dbReference type="PROSITE" id="PS50835">
    <property type="entry name" value="IG_LIKE"/>
    <property type="match status" value="3"/>
</dbReference>
<dbReference type="CDD" id="cd00096">
    <property type="entry name" value="Ig"/>
    <property type="match status" value="1"/>
</dbReference>
<dbReference type="GO" id="GO:0050808">
    <property type="term" value="P:synapse organization"/>
    <property type="evidence" value="ECO:0007669"/>
    <property type="project" value="TreeGrafter"/>
</dbReference>
<feature type="chain" id="PRO_5020576095" description="Ig-like domain-containing protein" evidence="2">
    <location>
        <begin position="22"/>
        <end position="450"/>
    </location>
</feature>
<feature type="signal peptide" evidence="2">
    <location>
        <begin position="1"/>
        <end position="21"/>
    </location>
</feature>
<dbReference type="InterPro" id="IPR050958">
    <property type="entry name" value="Cell_Adh-Cytoskel_Orgn"/>
</dbReference>
<dbReference type="GO" id="GO:0005886">
    <property type="term" value="C:plasma membrane"/>
    <property type="evidence" value="ECO:0007669"/>
    <property type="project" value="TreeGrafter"/>
</dbReference>
<dbReference type="PANTHER" id="PTHR45080">
    <property type="entry name" value="CONTACTIN 5"/>
    <property type="match status" value="1"/>
</dbReference>
<organism evidence="4 5">
    <name type="scientific">Steinernema carpocapsae</name>
    <name type="common">Entomopathogenic nematode</name>
    <dbReference type="NCBI Taxonomy" id="34508"/>
    <lineage>
        <taxon>Eukaryota</taxon>
        <taxon>Metazoa</taxon>
        <taxon>Ecdysozoa</taxon>
        <taxon>Nematoda</taxon>
        <taxon>Chromadorea</taxon>
        <taxon>Rhabditida</taxon>
        <taxon>Tylenchina</taxon>
        <taxon>Panagrolaimomorpha</taxon>
        <taxon>Strongyloidoidea</taxon>
        <taxon>Steinernematidae</taxon>
        <taxon>Steinernema</taxon>
    </lineage>
</organism>
<evidence type="ECO:0000256" key="2">
    <source>
        <dbReference type="SAM" id="SignalP"/>
    </source>
</evidence>
<gene>
    <name evidence="4" type="ORF">L596_003575</name>
</gene>
<comment type="caution">
    <text evidence="4">The sequence shown here is derived from an EMBL/GenBank/DDBJ whole genome shotgun (WGS) entry which is preliminary data.</text>
</comment>
<dbReference type="InterPro" id="IPR013098">
    <property type="entry name" value="Ig_I-set"/>
</dbReference>
<reference evidence="4 5" key="2">
    <citation type="journal article" date="2019" name="G3 (Bethesda)">
        <title>Hybrid Assembly of the Genome of the Entomopathogenic Nematode Steinernema carpocapsae Identifies the X-Chromosome.</title>
        <authorList>
            <person name="Serra L."/>
            <person name="Macchietto M."/>
            <person name="Macias-Munoz A."/>
            <person name="McGill C.J."/>
            <person name="Rodriguez I.M."/>
            <person name="Rodriguez B."/>
            <person name="Murad R."/>
            <person name="Mortazavi A."/>
        </authorList>
    </citation>
    <scope>NUCLEOTIDE SEQUENCE [LARGE SCALE GENOMIC DNA]</scope>
    <source>
        <strain evidence="4 5">ALL</strain>
    </source>
</reference>
<dbReference type="OrthoDB" id="6159398at2759"/>
<dbReference type="PANTHER" id="PTHR45080:SF33">
    <property type="entry name" value="IG-LIKE DOMAIN-CONTAINING PROTEIN"/>
    <property type="match status" value="1"/>
</dbReference>
<dbReference type="Pfam" id="PF07679">
    <property type="entry name" value="I-set"/>
    <property type="match status" value="1"/>
</dbReference>
<dbReference type="EMBL" id="AZBU02000001">
    <property type="protein sequence ID" value="TMS36402.1"/>
    <property type="molecule type" value="Genomic_DNA"/>
</dbReference>
<evidence type="ECO:0000259" key="3">
    <source>
        <dbReference type="PROSITE" id="PS50835"/>
    </source>
</evidence>
<dbReference type="AlphaFoldDB" id="A0A4U8USY9"/>
<feature type="domain" description="Ig-like" evidence="3">
    <location>
        <begin position="222"/>
        <end position="318"/>
    </location>
</feature>
<dbReference type="InterPro" id="IPR003598">
    <property type="entry name" value="Ig_sub2"/>
</dbReference>
<sequence>MNLNLFGPFLLVALHTALVSAQVITTVQRTFVVDEGDTVDLPCNIEELDSENAVVIWKRERDTILFLDEDKLEADNRLQLLKSGHNYTLSIQNVEPYDAATYYCGITVNSKIEIAHTLKVRASILHLPVPPSISISPPTTPLLVKENEDVSLRCLASGNPQPKVSWRRKNNAPFSASTKTLDGRLKISAIGVGDSSIYECVANNGVKGFAVKEIEINVQSVPWVETDSSYVPVSPNANINLTCRYNGQPAPEAEWWYNSFKINKYDKRFENVVEYGVRRNNYTEAILQLKNLNEEDYGDYTCRISNGLGSAEKTIHLSARPGPPLLVVRDNLLSWTVRSAEPVTEYKILYRKVKEDAWNHEYIIRSSRDDQHGQLWEHKIDVTTFLPSGADFELQLSAKNALGYGSLAQDYVTVPVPVRQVHPKPDNQPGNGHSYGTITALLLSTFFLLF</sequence>
<dbReference type="GO" id="GO:0008046">
    <property type="term" value="F:axon guidance receptor activity"/>
    <property type="evidence" value="ECO:0007669"/>
    <property type="project" value="TreeGrafter"/>
</dbReference>
<dbReference type="GO" id="GO:0007156">
    <property type="term" value="P:homophilic cell adhesion via plasma membrane adhesion molecules"/>
    <property type="evidence" value="ECO:0007669"/>
    <property type="project" value="TreeGrafter"/>
</dbReference>